<dbReference type="Proteomes" id="UP000197446">
    <property type="component" value="Unassembled WGS sequence"/>
</dbReference>
<evidence type="ECO:0000313" key="2">
    <source>
        <dbReference type="EMBL" id="OWR01961.1"/>
    </source>
</evidence>
<feature type="signal peptide" evidence="1">
    <location>
        <begin position="1"/>
        <end position="23"/>
    </location>
</feature>
<protein>
    <recommendedName>
        <fullName evidence="4">Lipoprotein</fullName>
    </recommendedName>
</protein>
<feature type="chain" id="PRO_5012513229" description="Lipoprotein" evidence="1">
    <location>
        <begin position="24"/>
        <end position="166"/>
    </location>
</feature>
<gene>
    <name evidence="2" type="ORF">CDO81_21770</name>
</gene>
<evidence type="ECO:0000256" key="1">
    <source>
        <dbReference type="SAM" id="SignalP"/>
    </source>
</evidence>
<sequence length="166" mass="17114">MKPRALPLLGALLLAGCASFEPATPPDYTGPTANVADQAVVISGQRLHIFEMSAVDGRRLSSTSIATVGANQGRGLSIAPVPALTNELPLQPTRVRLQAATQYAAPILAMTNPTCRAQGEVDFTPEAGKAYRVTGRIAADACEAWIEDAATQQAVTAKVSGKGTGG</sequence>
<reference evidence="2 3" key="1">
    <citation type="journal article" date="2007" name="Int. J. Syst. Evol. Microbiol.">
        <title>Description of Pelomonas aquatica sp. nov. and Pelomonas puraquae sp. nov., isolated from industrial and haemodialysis water.</title>
        <authorList>
            <person name="Gomila M."/>
            <person name="Bowien B."/>
            <person name="Falsen E."/>
            <person name="Moore E.R."/>
            <person name="Lalucat J."/>
        </authorList>
    </citation>
    <scope>NUCLEOTIDE SEQUENCE [LARGE SCALE GENOMIC DNA]</scope>
    <source>
        <strain evidence="2 3">CCUG 52769</strain>
    </source>
</reference>
<proteinExistence type="predicted"/>
<keyword evidence="3" id="KW-1185">Reference proteome</keyword>
<comment type="caution">
    <text evidence="2">The sequence shown here is derived from an EMBL/GenBank/DDBJ whole genome shotgun (WGS) entry which is preliminary data.</text>
</comment>
<evidence type="ECO:0000313" key="3">
    <source>
        <dbReference type="Proteomes" id="UP000197446"/>
    </source>
</evidence>
<accession>A0A254N125</accession>
<dbReference type="EMBL" id="NISI01000011">
    <property type="protein sequence ID" value="OWR01961.1"/>
    <property type="molecule type" value="Genomic_DNA"/>
</dbReference>
<dbReference type="AlphaFoldDB" id="A0A254N125"/>
<evidence type="ECO:0008006" key="4">
    <source>
        <dbReference type="Google" id="ProtNLM"/>
    </source>
</evidence>
<dbReference type="RefSeq" id="WP_088485349.1">
    <property type="nucleotide sequence ID" value="NZ_NISI01000011.1"/>
</dbReference>
<dbReference type="PROSITE" id="PS51257">
    <property type="entry name" value="PROKAR_LIPOPROTEIN"/>
    <property type="match status" value="1"/>
</dbReference>
<organism evidence="2 3">
    <name type="scientific">Roseateles puraquae</name>
    <dbReference type="NCBI Taxonomy" id="431059"/>
    <lineage>
        <taxon>Bacteria</taxon>
        <taxon>Pseudomonadati</taxon>
        <taxon>Pseudomonadota</taxon>
        <taxon>Betaproteobacteria</taxon>
        <taxon>Burkholderiales</taxon>
        <taxon>Sphaerotilaceae</taxon>
        <taxon>Roseateles</taxon>
    </lineage>
</organism>
<name>A0A254N125_9BURK</name>
<dbReference type="OrthoDB" id="8723891at2"/>
<keyword evidence="1" id="KW-0732">Signal</keyword>